<dbReference type="InterPro" id="IPR049883">
    <property type="entry name" value="NOTCH1_EGF-like"/>
</dbReference>
<dbReference type="SUPFAM" id="SSF82671">
    <property type="entry name" value="SEA domain"/>
    <property type="match status" value="1"/>
</dbReference>
<dbReference type="PROSITE" id="PS51034">
    <property type="entry name" value="ZP_2"/>
    <property type="match status" value="1"/>
</dbReference>
<dbReference type="CDD" id="cd00054">
    <property type="entry name" value="EGF_CA"/>
    <property type="match status" value="2"/>
</dbReference>
<dbReference type="Pfam" id="PF01390">
    <property type="entry name" value="SEA"/>
    <property type="match status" value="1"/>
</dbReference>
<feature type="transmembrane region" description="Helical" evidence="7">
    <location>
        <begin position="911"/>
        <end position="935"/>
    </location>
</feature>
<keyword evidence="7" id="KW-0472">Membrane</keyword>
<dbReference type="PROSITE" id="PS01187">
    <property type="entry name" value="EGF_CA"/>
    <property type="match status" value="1"/>
</dbReference>
<dbReference type="Pfam" id="PF23344">
    <property type="entry name" value="ZP-N"/>
    <property type="match status" value="1"/>
</dbReference>
<dbReference type="FunFam" id="2.10.25.10:FF:000038">
    <property type="entry name" value="Fibrillin 2"/>
    <property type="match status" value="1"/>
</dbReference>
<dbReference type="Proteomes" id="UP000694621">
    <property type="component" value="Unplaced"/>
</dbReference>
<dbReference type="GO" id="GO:0071944">
    <property type="term" value="C:cell periphery"/>
    <property type="evidence" value="ECO:0007669"/>
    <property type="project" value="UniProtKB-ARBA"/>
</dbReference>
<dbReference type="Pfam" id="PF00095">
    <property type="entry name" value="WAP"/>
    <property type="match status" value="1"/>
</dbReference>
<reference evidence="14" key="2">
    <citation type="submission" date="2025-05" db="UniProtKB">
        <authorList>
            <consortium name="Ensembl"/>
        </authorList>
    </citation>
    <scope>IDENTIFICATION</scope>
</reference>
<reference evidence="13 16" key="1">
    <citation type="submission" date="2021-07" db="EMBL/GenBank/DDBJ databases">
        <authorList>
            <person name="Imarazene B."/>
            <person name="Zahm M."/>
            <person name="Klopp C."/>
            <person name="Cabau C."/>
            <person name="Beille S."/>
            <person name="Jouanno E."/>
            <person name="Castinel A."/>
            <person name="Lluch J."/>
            <person name="Gil L."/>
            <person name="Kuchtly C."/>
            <person name="Lopez Roques C."/>
            <person name="Donnadieu C."/>
            <person name="Parrinello H."/>
            <person name="Journot L."/>
            <person name="Du K."/>
            <person name="Schartl M."/>
            <person name="Retaux S."/>
            <person name="Guiguen Y."/>
        </authorList>
    </citation>
    <scope>NUCLEOTIDE SEQUENCE [LARGE SCALE GENOMIC DNA]</scope>
    <source>
        <strain evidence="13">Pach_M1</strain>
        <tissue evidence="13">Testis</tissue>
    </source>
</reference>
<evidence type="ECO:0000256" key="7">
    <source>
        <dbReference type="SAM" id="Phobius"/>
    </source>
</evidence>
<dbReference type="SMART" id="SM00241">
    <property type="entry name" value="ZP"/>
    <property type="match status" value="1"/>
</dbReference>
<dbReference type="KEGG" id="amex:103043274"/>
<dbReference type="Gene3D" id="2.60.40.4100">
    <property type="entry name" value="Zona pellucida, ZP-C domain"/>
    <property type="match status" value="1"/>
</dbReference>
<feature type="signal peptide" evidence="8">
    <location>
        <begin position="1"/>
        <end position="19"/>
    </location>
</feature>
<feature type="domain" description="EGF-like" evidence="10">
    <location>
        <begin position="262"/>
        <end position="301"/>
    </location>
</feature>
<dbReference type="SUPFAM" id="SSF57196">
    <property type="entry name" value="EGF/Laminin"/>
    <property type="match status" value="2"/>
</dbReference>
<dbReference type="PROSITE" id="PS50026">
    <property type="entry name" value="EGF_3"/>
    <property type="match status" value="2"/>
</dbReference>
<dbReference type="CTD" id="89766"/>
<feature type="domain" description="WAP" evidence="12">
    <location>
        <begin position="114"/>
        <end position="161"/>
    </location>
</feature>
<proteinExistence type="predicted"/>
<dbReference type="GO" id="GO:0005576">
    <property type="term" value="C:extracellular region"/>
    <property type="evidence" value="ECO:0007669"/>
    <property type="project" value="InterPro"/>
</dbReference>
<evidence type="ECO:0000256" key="8">
    <source>
        <dbReference type="SAM" id="SignalP"/>
    </source>
</evidence>
<dbReference type="EMBL" id="JAICCE010000020">
    <property type="protein sequence ID" value="KAG9263191.1"/>
    <property type="molecule type" value="Genomic_DNA"/>
</dbReference>
<feature type="chain" id="PRO_5044669277" evidence="8">
    <location>
        <begin position="20"/>
        <end position="960"/>
    </location>
</feature>
<evidence type="ECO:0000313" key="16">
    <source>
        <dbReference type="Proteomes" id="UP000752171"/>
    </source>
</evidence>
<evidence type="ECO:0000259" key="11">
    <source>
        <dbReference type="PROSITE" id="PS51034"/>
    </source>
</evidence>
<dbReference type="InterPro" id="IPR008197">
    <property type="entry name" value="WAP_dom"/>
</dbReference>
<dbReference type="InterPro" id="IPR036364">
    <property type="entry name" value="SEA_dom_sf"/>
</dbReference>
<feature type="domain" description="ZP" evidence="11">
    <location>
        <begin position="635"/>
        <end position="880"/>
    </location>
</feature>
<dbReference type="InterPro" id="IPR001881">
    <property type="entry name" value="EGF-like_Ca-bd_dom"/>
</dbReference>
<dbReference type="InterPro" id="IPR000082">
    <property type="entry name" value="SEA_dom"/>
</dbReference>
<dbReference type="GO" id="GO:0030855">
    <property type="term" value="P:epithelial cell differentiation"/>
    <property type="evidence" value="ECO:0007669"/>
    <property type="project" value="UniProtKB-ARBA"/>
</dbReference>
<keyword evidence="3" id="KW-0677">Repeat</keyword>
<dbReference type="InterPro" id="IPR042235">
    <property type="entry name" value="ZP-C_dom"/>
</dbReference>
<feature type="compositionally biased region" description="Low complexity" evidence="6">
    <location>
        <begin position="330"/>
        <end position="350"/>
    </location>
</feature>
<dbReference type="InterPro" id="IPR036645">
    <property type="entry name" value="Elafin-like_sf"/>
</dbReference>
<gene>
    <name evidence="14" type="primary">umodl1</name>
    <name evidence="13" type="synonym">UMODL1</name>
    <name evidence="13" type="ORF">AMEX_G23197</name>
</gene>
<dbReference type="Ensembl" id="ENSAMXT00005032369.1">
    <property type="protein sequence ID" value="ENSAMXP00005029525.1"/>
    <property type="gene ID" value="ENSAMXG00005014600.1"/>
</dbReference>
<dbReference type="PROSITE" id="PS51390">
    <property type="entry name" value="WAP"/>
    <property type="match status" value="1"/>
</dbReference>
<dbReference type="SMART" id="SM00179">
    <property type="entry name" value="EGF_CA"/>
    <property type="match status" value="2"/>
</dbReference>
<name>A0A8B9JZD7_ASTMX</name>
<dbReference type="Gene3D" id="2.10.25.10">
    <property type="entry name" value="Laminin"/>
    <property type="match status" value="2"/>
</dbReference>
<keyword evidence="2 8" id="KW-0732">Signal</keyword>
<feature type="domain" description="EGF-like" evidence="10">
    <location>
        <begin position="470"/>
        <end position="508"/>
    </location>
</feature>
<evidence type="ECO:0000256" key="4">
    <source>
        <dbReference type="ARBA" id="ARBA00023157"/>
    </source>
</evidence>
<keyword evidence="7" id="KW-0812">Transmembrane</keyword>
<dbReference type="GeneID" id="103043274"/>
<dbReference type="Pfam" id="PF00100">
    <property type="entry name" value="Zona_pellucida"/>
    <property type="match status" value="1"/>
</dbReference>
<dbReference type="Proteomes" id="UP000752171">
    <property type="component" value="Unassembled WGS sequence"/>
</dbReference>
<comment type="caution">
    <text evidence="5">Lacks conserved residue(s) required for the propagation of feature annotation.</text>
</comment>
<dbReference type="InterPro" id="IPR000742">
    <property type="entry name" value="EGF"/>
</dbReference>
<feature type="region of interest" description="Disordered" evidence="6">
    <location>
        <begin position="319"/>
        <end position="360"/>
    </location>
</feature>
<accession>A0A8B9JZD7</accession>
<feature type="domain" description="SEA" evidence="9">
    <location>
        <begin position="359"/>
        <end position="473"/>
    </location>
</feature>
<dbReference type="Pfam" id="PF07645">
    <property type="entry name" value="EGF_CA"/>
    <property type="match status" value="2"/>
</dbReference>
<dbReference type="InterPro" id="IPR055356">
    <property type="entry name" value="ZP-N"/>
</dbReference>
<dbReference type="Gene3D" id="4.10.75.10">
    <property type="entry name" value="Elafin-like"/>
    <property type="match status" value="1"/>
</dbReference>
<dbReference type="InterPro" id="IPR055355">
    <property type="entry name" value="ZP-C"/>
</dbReference>
<dbReference type="PROSITE" id="PS50024">
    <property type="entry name" value="SEA"/>
    <property type="match status" value="1"/>
</dbReference>
<dbReference type="SUPFAM" id="SSF57256">
    <property type="entry name" value="Elafin-like"/>
    <property type="match status" value="1"/>
</dbReference>
<feature type="compositionally biased region" description="Polar residues" evidence="6">
    <location>
        <begin position="351"/>
        <end position="360"/>
    </location>
</feature>
<evidence type="ECO:0000256" key="3">
    <source>
        <dbReference type="ARBA" id="ARBA00022737"/>
    </source>
</evidence>
<evidence type="ECO:0000256" key="6">
    <source>
        <dbReference type="SAM" id="MobiDB-lite"/>
    </source>
</evidence>
<dbReference type="Gene3D" id="2.60.40.3210">
    <property type="entry name" value="Zona pellucida, ZP-N domain"/>
    <property type="match status" value="1"/>
</dbReference>
<dbReference type="InterPro" id="IPR018097">
    <property type="entry name" value="EGF_Ca-bd_CS"/>
</dbReference>
<dbReference type="InterPro" id="IPR001507">
    <property type="entry name" value="ZP_dom"/>
</dbReference>
<organism evidence="14 15">
    <name type="scientific">Astyanax mexicanus</name>
    <name type="common">Blind cave fish</name>
    <name type="synonym">Astyanax fasciatus mexicanus</name>
    <dbReference type="NCBI Taxonomy" id="7994"/>
    <lineage>
        <taxon>Eukaryota</taxon>
        <taxon>Metazoa</taxon>
        <taxon>Chordata</taxon>
        <taxon>Craniata</taxon>
        <taxon>Vertebrata</taxon>
        <taxon>Euteleostomi</taxon>
        <taxon>Actinopterygii</taxon>
        <taxon>Neopterygii</taxon>
        <taxon>Teleostei</taxon>
        <taxon>Ostariophysi</taxon>
        <taxon>Characiformes</taxon>
        <taxon>Characoidei</taxon>
        <taxon>Acestrorhamphidae</taxon>
        <taxon>Acestrorhamphinae</taxon>
        <taxon>Astyanax</taxon>
    </lineage>
</organism>
<evidence type="ECO:0000313" key="13">
    <source>
        <dbReference type="EMBL" id="KAG9263191.1"/>
    </source>
</evidence>
<protein>
    <submittedName>
        <fullName evidence="13 14">Uromodulin-like 1</fullName>
    </submittedName>
</protein>
<evidence type="ECO:0000259" key="12">
    <source>
        <dbReference type="PROSITE" id="PS51390"/>
    </source>
</evidence>
<evidence type="ECO:0000313" key="15">
    <source>
        <dbReference type="Proteomes" id="UP000694621"/>
    </source>
</evidence>
<evidence type="ECO:0000313" key="14">
    <source>
        <dbReference type="Ensembl" id="ENSAMXP00005029525.1"/>
    </source>
</evidence>
<dbReference type="PROSITE" id="PS00010">
    <property type="entry name" value="ASX_HYDROXYL"/>
    <property type="match status" value="1"/>
</dbReference>
<dbReference type="InterPro" id="IPR000152">
    <property type="entry name" value="EGF-type_Asp/Asn_hydroxyl_site"/>
</dbReference>
<evidence type="ECO:0000256" key="2">
    <source>
        <dbReference type="ARBA" id="ARBA00022729"/>
    </source>
</evidence>
<feature type="compositionally biased region" description="Polar residues" evidence="6">
    <location>
        <begin position="319"/>
        <end position="329"/>
    </location>
</feature>
<dbReference type="PANTHER" id="PTHR14002:SF22">
    <property type="entry name" value="UROMODULIN-LIKE 1"/>
    <property type="match status" value="1"/>
</dbReference>
<dbReference type="PANTHER" id="PTHR14002">
    <property type="entry name" value="ENDOGLIN/TGF-BETA RECEPTOR TYPE III"/>
    <property type="match status" value="1"/>
</dbReference>
<dbReference type="SMART" id="SM00217">
    <property type="entry name" value="WAP"/>
    <property type="match status" value="1"/>
</dbReference>
<keyword evidence="1 5" id="KW-0245">EGF-like domain</keyword>
<dbReference type="AlphaFoldDB" id="A0A8B9JZD7"/>
<dbReference type="GO" id="GO:0005509">
    <property type="term" value="F:calcium ion binding"/>
    <property type="evidence" value="ECO:0007669"/>
    <property type="project" value="InterPro"/>
</dbReference>
<keyword evidence="7" id="KW-1133">Transmembrane helix</keyword>
<dbReference type="GO" id="GO:0030414">
    <property type="term" value="F:peptidase inhibitor activity"/>
    <property type="evidence" value="ECO:0007669"/>
    <property type="project" value="InterPro"/>
</dbReference>
<evidence type="ECO:0000256" key="1">
    <source>
        <dbReference type="ARBA" id="ARBA00022536"/>
    </source>
</evidence>
<evidence type="ECO:0000256" key="5">
    <source>
        <dbReference type="PROSITE-ProRule" id="PRU00076"/>
    </source>
</evidence>
<evidence type="ECO:0000259" key="10">
    <source>
        <dbReference type="PROSITE" id="PS50026"/>
    </source>
</evidence>
<dbReference type="OrthoDB" id="10040649at2759"/>
<dbReference type="SMART" id="SM00181">
    <property type="entry name" value="EGF"/>
    <property type="match status" value="2"/>
</dbReference>
<sequence length="960" mass="103782">MCGIVSAWLVLVVCSLARGHNTLYEGYALSGSSYHLCTGQDSVPVINVVAYQIASSQLRPCGGWLPWKMCNVTVYTTVYKTQVDHIQKEVRRCCDDYEQVGSYCALNLNRSAEFTAKPGVCPHAHPGLSAGPVLGCEWDTDCPGWQKCCQTENSLRCVDPHTQVNISWWLSLNVTVKVSYHLVNSSSGLFNHTRLLHSVVTGALSFPSVSVYHVTSWPAGPVSTVSFMLLGSSEPLSPAETDQRLQVLLENIEEVTSVNINDVDECVTPVLKACPPQSICRNTYGSQNCTCPPGSTDLHPSRPGTNCTFQIVLTSNPVRKPSVDQTPAFTSLSSTSSSTTTSTPISPLTTNGFPSPENSNKTLHAEARLTNINFTDALKDVTSVEYHNLTESIIKEIKESLPSDILDMVNSGKVIVQITRFFQGSVVVKFTLIFLLDSTQNISTVASALMESLQNSTIYLVDKNSTFINDVDECTTGENDCSPWAQCNNTYGSYTCACQPGYTDANHSRPGRICEASLNLTASTSTQPNEASAESSASTNLTTVTADNETHTTTPVSKTTTVMAVPEIERVNLTSSTSPTTSTMLSTASSTALSTASATALSTGVSTASTISATTSTAIPNPLPIISRADAITVECMVGSITVSVAKHYLISHHIPEAALYLGQPQCNVTNTNSTHVQLTADWNKCGLQITENTTVRVTLHSNMTTSVPFILMPFVQLEVPIICVYSHSINVSTGYESSSDVDKINDPVLGSGNFQVTIRLLNGTIPLPQNYTLSPGEQVTIEVAVNSNVSQIKVVINQCWANTNSNPDPPLYIFLKGSCPVSEYATVIQNGVSSKSLLEVNVFSLVNLDIIYLHCQIQICIETASATCRPDCMARSSRAGNVIGMAKASYGPLRRSHQVTLDEVIQGTRAIGFIVLGVGLFVFIVVGVAAFSYYRKKMGNYNFHFRPRPENFTYHVFDT</sequence>
<dbReference type="CDD" id="cd00199">
    <property type="entry name" value="WAP"/>
    <property type="match status" value="1"/>
</dbReference>
<keyword evidence="4" id="KW-1015">Disulfide bond</keyword>
<evidence type="ECO:0000259" key="9">
    <source>
        <dbReference type="PROSITE" id="PS50024"/>
    </source>
</evidence>